<evidence type="ECO:0000256" key="4">
    <source>
        <dbReference type="SAM" id="MobiDB-lite"/>
    </source>
</evidence>
<accession>A0A0G4IQ43</accession>
<dbReference type="PANTHER" id="PTHR44858">
    <property type="entry name" value="TETRATRICOPEPTIDE REPEAT PROTEIN 6"/>
    <property type="match status" value="1"/>
</dbReference>
<dbReference type="InterPro" id="IPR050498">
    <property type="entry name" value="Ycf3"/>
</dbReference>
<gene>
    <name evidence="6" type="ORF">PBRA_000828</name>
    <name evidence="7" type="ORF">PLBR_LOCUS5008</name>
</gene>
<evidence type="ECO:0000259" key="5">
    <source>
        <dbReference type="PROSITE" id="PS50105"/>
    </source>
</evidence>
<keyword evidence="1" id="KW-0677">Repeat</keyword>
<evidence type="ECO:0000256" key="1">
    <source>
        <dbReference type="ARBA" id="ARBA00022737"/>
    </source>
</evidence>
<evidence type="ECO:0000313" key="8">
    <source>
        <dbReference type="Proteomes" id="UP000039324"/>
    </source>
</evidence>
<dbReference type="PANTHER" id="PTHR44858:SF1">
    <property type="entry name" value="UDP-N-ACETYLGLUCOSAMINE--PEPTIDE N-ACETYLGLUCOSAMINYLTRANSFERASE SPINDLY-RELATED"/>
    <property type="match status" value="1"/>
</dbReference>
<feature type="repeat" description="TPR" evidence="3">
    <location>
        <begin position="185"/>
        <end position="218"/>
    </location>
</feature>
<dbReference type="SUPFAM" id="SSF48452">
    <property type="entry name" value="TPR-like"/>
    <property type="match status" value="1"/>
</dbReference>
<keyword evidence="7" id="KW-0496">Mitochondrion</keyword>
<dbReference type="Gene3D" id="1.25.40.10">
    <property type="entry name" value="Tetratricopeptide repeat domain"/>
    <property type="match status" value="4"/>
</dbReference>
<evidence type="ECO:0000313" key="9">
    <source>
        <dbReference type="Proteomes" id="UP000290189"/>
    </source>
</evidence>
<feature type="repeat" description="TPR" evidence="3">
    <location>
        <begin position="291"/>
        <end position="324"/>
    </location>
</feature>
<feature type="region of interest" description="Disordered" evidence="4">
    <location>
        <begin position="361"/>
        <end position="380"/>
    </location>
</feature>
<keyword evidence="8" id="KW-1185">Reference proteome</keyword>
<reference evidence="6 8" key="1">
    <citation type="submission" date="2015-02" db="EMBL/GenBank/DDBJ databases">
        <authorList>
            <person name="Chooi Y.-H."/>
        </authorList>
    </citation>
    <scope>NUCLEOTIDE SEQUENCE [LARGE SCALE GENOMIC DNA]</scope>
    <source>
        <strain evidence="6">E3</strain>
    </source>
</reference>
<dbReference type="Pfam" id="PF13181">
    <property type="entry name" value="TPR_8"/>
    <property type="match status" value="1"/>
</dbReference>
<evidence type="ECO:0000313" key="7">
    <source>
        <dbReference type="EMBL" id="SPQ97793.1"/>
    </source>
</evidence>
<dbReference type="InterPro" id="IPR019734">
    <property type="entry name" value="TPR_rpt"/>
</dbReference>
<keyword evidence="2 3" id="KW-0802">TPR repeat</keyword>
<reference evidence="7 9" key="2">
    <citation type="submission" date="2018-03" db="EMBL/GenBank/DDBJ databases">
        <authorList>
            <person name="Fogelqvist J."/>
        </authorList>
    </citation>
    <scope>NUCLEOTIDE SEQUENCE [LARGE SCALE GENOMIC DNA]</scope>
</reference>
<evidence type="ECO:0000256" key="2">
    <source>
        <dbReference type="ARBA" id="ARBA00022803"/>
    </source>
</evidence>
<dbReference type="Pfam" id="PF13432">
    <property type="entry name" value="TPR_16"/>
    <property type="match status" value="1"/>
</dbReference>
<dbReference type="OMA" id="DYMDISC"/>
<evidence type="ECO:0000256" key="3">
    <source>
        <dbReference type="PROSITE-ProRule" id="PRU00339"/>
    </source>
</evidence>
<dbReference type="Pfam" id="PF07647">
    <property type="entry name" value="SAM_2"/>
    <property type="match status" value="1"/>
</dbReference>
<evidence type="ECO:0000313" key="6">
    <source>
        <dbReference type="EMBL" id="CEO97483.1"/>
    </source>
</evidence>
<geneLocation type="mitochondrion" evidence="7"/>
<dbReference type="AlphaFoldDB" id="A0A0G4IQ43"/>
<dbReference type="SUPFAM" id="SSF47769">
    <property type="entry name" value="SAM/Pointed domain"/>
    <property type="match status" value="1"/>
</dbReference>
<dbReference type="Proteomes" id="UP000290189">
    <property type="component" value="Unassembled WGS sequence"/>
</dbReference>
<name>A0A0G4IQ43_PLABS</name>
<dbReference type="PROSITE" id="PS50005">
    <property type="entry name" value="TPR"/>
    <property type="match status" value="2"/>
</dbReference>
<dbReference type="SMART" id="SM00454">
    <property type="entry name" value="SAM"/>
    <property type="match status" value="1"/>
</dbReference>
<dbReference type="InterPro" id="IPR001660">
    <property type="entry name" value="SAM"/>
</dbReference>
<dbReference type="EMBL" id="CDSF01000079">
    <property type="protein sequence ID" value="CEO97483.1"/>
    <property type="molecule type" value="Genomic_DNA"/>
</dbReference>
<dbReference type="InterPro" id="IPR013761">
    <property type="entry name" value="SAM/pointed_sf"/>
</dbReference>
<feature type="domain" description="SAM" evidence="5">
    <location>
        <begin position="415"/>
        <end position="481"/>
    </location>
</feature>
<dbReference type="Gene3D" id="1.10.150.50">
    <property type="entry name" value="Transcription Factor, Ets-1"/>
    <property type="match status" value="1"/>
</dbReference>
<dbReference type="SMART" id="SM00028">
    <property type="entry name" value="TPR"/>
    <property type="match status" value="8"/>
</dbReference>
<dbReference type="EMBL" id="OVEO01000008">
    <property type="protein sequence ID" value="SPQ97793.1"/>
    <property type="molecule type" value="Genomic_DNA"/>
</dbReference>
<organism evidence="6 8">
    <name type="scientific">Plasmodiophora brassicae</name>
    <name type="common">Clubroot disease agent</name>
    <dbReference type="NCBI Taxonomy" id="37360"/>
    <lineage>
        <taxon>Eukaryota</taxon>
        <taxon>Sar</taxon>
        <taxon>Rhizaria</taxon>
        <taxon>Endomyxa</taxon>
        <taxon>Phytomyxea</taxon>
        <taxon>Plasmodiophorida</taxon>
        <taxon>Plasmodiophoridae</taxon>
        <taxon>Plasmodiophora</taxon>
    </lineage>
</organism>
<proteinExistence type="predicted"/>
<dbReference type="Proteomes" id="UP000039324">
    <property type="component" value="Unassembled WGS sequence"/>
</dbReference>
<dbReference type="OrthoDB" id="1926212at2759"/>
<sequence>MNAIAVKAELARAAATVKRGQYANAITELTSILDRLPKEMSNDQYRGDALAWRAVCHFKLSRLDRALADFSASMDAAGASVRGLVNRGTTLIEMRRYDDALFDMNLAVQLDTDADSVDGLLGRALANWRARDFAASANDLRLALQKRPADMGLYWRCGNALIRAGLYDDAVAVFEAGLRQDRYNPGMYAGIGEARRQQRDYDAAIAQASRAITLDRSDLNPVLTRAIAYTNQASLTDALDDLGYALSVTRRGSETEGWIRLIRAVINALCGKYDVALDDANRAVDICPDQGNVWFVRGAIHSRLRRLDLASNDLRRAIAINPELSDAFDIVQSVERPITPPKAPMVPRADPDDNEVVVVPEEEKDAGDAPPSVPVPEVAKGNDAPQIENIARSAIVASPAGRGPGPAPAKAIEQWDVEEVAEWVSSRCNASRMGLGQRFREEEVTGELLVTLGPEDFAELGVTSTIQRRRLLLEISKLQATPGNQ</sequence>
<dbReference type="PROSITE" id="PS50105">
    <property type="entry name" value="SAM_DOMAIN"/>
    <property type="match status" value="1"/>
</dbReference>
<dbReference type="STRING" id="37360.A0A0G4IQ43"/>
<protein>
    <recommendedName>
        <fullName evidence="5">SAM domain-containing protein</fullName>
    </recommendedName>
</protein>
<dbReference type="InterPro" id="IPR011990">
    <property type="entry name" value="TPR-like_helical_dom_sf"/>
</dbReference>